<evidence type="ECO:0000313" key="5">
    <source>
        <dbReference type="EMBL" id="HEA14912.1"/>
    </source>
</evidence>
<keyword evidence="1" id="KW-0805">Transcription regulation</keyword>
<comment type="caution">
    <text evidence="5">The sequence shown here is derived from an EMBL/GenBank/DDBJ whole genome shotgun (WGS) entry which is preliminary data.</text>
</comment>
<dbReference type="Proteomes" id="UP000886188">
    <property type="component" value="Unassembled WGS sequence"/>
</dbReference>
<gene>
    <name evidence="5" type="ORF">ENH88_00360</name>
</gene>
<dbReference type="GO" id="GO:0003700">
    <property type="term" value="F:DNA-binding transcription factor activity"/>
    <property type="evidence" value="ECO:0007669"/>
    <property type="project" value="TreeGrafter"/>
</dbReference>
<dbReference type="InterPro" id="IPR036390">
    <property type="entry name" value="WH_DNA-bd_sf"/>
</dbReference>
<dbReference type="GO" id="GO:0003677">
    <property type="term" value="F:DNA binding"/>
    <property type="evidence" value="ECO:0007669"/>
    <property type="project" value="UniProtKB-KW"/>
</dbReference>
<dbReference type="InterPro" id="IPR014710">
    <property type="entry name" value="RmlC-like_jellyroll"/>
</dbReference>
<dbReference type="EMBL" id="DRGM01000007">
    <property type="protein sequence ID" value="HEA14912.1"/>
    <property type="molecule type" value="Genomic_DNA"/>
</dbReference>
<name>A0A7V1CV62_9GAMM</name>
<dbReference type="GO" id="GO:0005829">
    <property type="term" value="C:cytosol"/>
    <property type="evidence" value="ECO:0007669"/>
    <property type="project" value="TreeGrafter"/>
</dbReference>
<dbReference type="PANTHER" id="PTHR24567:SF74">
    <property type="entry name" value="HTH-TYPE TRANSCRIPTIONAL REGULATOR ARCR"/>
    <property type="match status" value="1"/>
</dbReference>
<dbReference type="Gene3D" id="1.10.10.10">
    <property type="entry name" value="Winged helix-like DNA-binding domain superfamily/Winged helix DNA-binding domain"/>
    <property type="match status" value="1"/>
</dbReference>
<evidence type="ECO:0000256" key="1">
    <source>
        <dbReference type="ARBA" id="ARBA00023015"/>
    </source>
</evidence>
<dbReference type="InterPro" id="IPR012318">
    <property type="entry name" value="HTH_CRP"/>
</dbReference>
<evidence type="ECO:0000259" key="4">
    <source>
        <dbReference type="PROSITE" id="PS51063"/>
    </source>
</evidence>
<feature type="domain" description="HTH crp-type" evidence="4">
    <location>
        <begin position="148"/>
        <end position="214"/>
    </location>
</feature>
<protein>
    <submittedName>
        <fullName evidence="5">Crp/Fnr family transcriptional regulator</fullName>
    </submittedName>
</protein>
<dbReference type="Pfam" id="PF13545">
    <property type="entry name" value="HTH_Crp_2"/>
    <property type="match status" value="1"/>
</dbReference>
<keyword evidence="2" id="KW-0238">DNA-binding</keyword>
<keyword evidence="3" id="KW-0804">Transcription</keyword>
<dbReference type="Gene3D" id="2.60.120.10">
    <property type="entry name" value="Jelly Rolls"/>
    <property type="match status" value="1"/>
</dbReference>
<dbReference type="InterPro" id="IPR036388">
    <property type="entry name" value="WH-like_DNA-bd_sf"/>
</dbReference>
<reference evidence="5" key="1">
    <citation type="journal article" date="2020" name="mSystems">
        <title>Genome- and Community-Level Interaction Insights into Carbon Utilization and Element Cycling Functions of Hydrothermarchaeota in Hydrothermal Sediment.</title>
        <authorList>
            <person name="Zhou Z."/>
            <person name="Liu Y."/>
            <person name="Xu W."/>
            <person name="Pan J."/>
            <person name="Luo Z.H."/>
            <person name="Li M."/>
        </authorList>
    </citation>
    <scope>NUCLEOTIDE SEQUENCE [LARGE SCALE GENOMIC DNA]</scope>
    <source>
        <strain evidence="5">HyVt-346</strain>
    </source>
</reference>
<dbReference type="PANTHER" id="PTHR24567">
    <property type="entry name" value="CRP FAMILY TRANSCRIPTIONAL REGULATORY PROTEIN"/>
    <property type="match status" value="1"/>
</dbReference>
<evidence type="ECO:0000256" key="3">
    <source>
        <dbReference type="ARBA" id="ARBA00023163"/>
    </source>
</evidence>
<dbReference type="RefSeq" id="WP_304178291.1">
    <property type="nucleotide sequence ID" value="NZ_DRGM01000007.1"/>
</dbReference>
<evidence type="ECO:0000256" key="2">
    <source>
        <dbReference type="ARBA" id="ARBA00023125"/>
    </source>
</evidence>
<dbReference type="PROSITE" id="PS51063">
    <property type="entry name" value="HTH_CRP_2"/>
    <property type="match status" value="1"/>
</dbReference>
<dbReference type="InterPro" id="IPR050397">
    <property type="entry name" value="Env_Response_Regulators"/>
</dbReference>
<dbReference type="AlphaFoldDB" id="A0A7V1CV62"/>
<organism evidence="5">
    <name type="scientific">Pseudoalteromonas prydzensis</name>
    <dbReference type="NCBI Taxonomy" id="182141"/>
    <lineage>
        <taxon>Bacteria</taxon>
        <taxon>Pseudomonadati</taxon>
        <taxon>Pseudomonadota</taxon>
        <taxon>Gammaproteobacteria</taxon>
        <taxon>Alteromonadales</taxon>
        <taxon>Pseudoalteromonadaceae</taxon>
        <taxon>Pseudoalteromonas</taxon>
    </lineage>
</organism>
<accession>A0A7V1CV62</accession>
<proteinExistence type="predicted"/>
<dbReference type="SUPFAM" id="SSF46785">
    <property type="entry name" value="Winged helix' DNA-binding domain"/>
    <property type="match status" value="1"/>
</dbReference>
<sequence>MTATCTSPVVSNHLLNYLPRLEYQWFVEHCTPVALLFGETLNIAEETIKYVYFPVTGFISLLIEVVEKQPVAMGLIGNEGMLGATLALENSNAAMKSIVQSSGRALRMDAAIFNHRLESNPLVRKLILNYLYVVMQQLAQAGACNNAHEVKQRLARWLLMTQDRTHSEHLQLTHQLLANMLGVRRSAVTIAAGYLQQQGIISYNRGQIKILSRAGLEQSSCQCYFAAVNSYQQTLAIYK</sequence>
<dbReference type="InterPro" id="IPR018490">
    <property type="entry name" value="cNMP-bd_dom_sf"/>
</dbReference>
<dbReference type="SUPFAM" id="SSF51206">
    <property type="entry name" value="cAMP-binding domain-like"/>
    <property type="match status" value="1"/>
</dbReference>